<evidence type="ECO:0000256" key="2">
    <source>
        <dbReference type="SAM" id="Phobius"/>
    </source>
</evidence>
<dbReference type="AlphaFoldDB" id="A0A668AMU4"/>
<organism evidence="3 4">
    <name type="scientific">Myripristis murdjan</name>
    <name type="common">pinecone soldierfish</name>
    <dbReference type="NCBI Taxonomy" id="586833"/>
    <lineage>
        <taxon>Eukaryota</taxon>
        <taxon>Metazoa</taxon>
        <taxon>Chordata</taxon>
        <taxon>Craniata</taxon>
        <taxon>Vertebrata</taxon>
        <taxon>Euteleostomi</taxon>
        <taxon>Actinopterygii</taxon>
        <taxon>Neopterygii</taxon>
        <taxon>Teleostei</taxon>
        <taxon>Neoteleostei</taxon>
        <taxon>Acanthomorphata</taxon>
        <taxon>Holocentriformes</taxon>
        <taxon>Holocentridae</taxon>
        <taxon>Myripristis</taxon>
    </lineage>
</organism>
<dbReference type="Proteomes" id="UP000472263">
    <property type="component" value="Chromosome 2"/>
</dbReference>
<evidence type="ECO:0000256" key="1">
    <source>
        <dbReference type="SAM" id="MobiDB-lite"/>
    </source>
</evidence>
<name>A0A668AMU4_9TELE</name>
<keyword evidence="2" id="KW-0472">Membrane</keyword>
<evidence type="ECO:0000313" key="4">
    <source>
        <dbReference type="Proteomes" id="UP000472263"/>
    </source>
</evidence>
<feature type="region of interest" description="Disordered" evidence="1">
    <location>
        <begin position="51"/>
        <end position="73"/>
    </location>
</feature>
<feature type="compositionally biased region" description="Acidic residues" evidence="1">
    <location>
        <begin position="63"/>
        <end position="73"/>
    </location>
</feature>
<proteinExistence type="predicted"/>
<reference evidence="3" key="3">
    <citation type="submission" date="2025-09" db="UniProtKB">
        <authorList>
            <consortium name="Ensembl"/>
        </authorList>
    </citation>
    <scope>IDENTIFICATION</scope>
</reference>
<feature type="transmembrane region" description="Helical" evidence="2">
    <location>
        <begin position="25"/>
        <end position="46"/>
    </location>
</feature>
<reference evidence="3" key="2">
    <citation type="submission" date="2025-08" db="UniProtKB">
        <authorList>
            <consortium name="Ensembl"/>
        </authorList>
    </citation>
    <scope>IDENTIFICATION</scope>
</reference>
<keyword evidence="2" id="KW-1133">Transmembrane helix</keyword>
<keyword evidence="4" id="KW-1185">Reference proteome</keyword>
<accession>A0A668AMU4</accession>
<dbReference type="Ensembl" id="ENSMMDT00005050299.1">
    <property type="protein sequence ID" value="ENSMMDP00005049339.1"/>
    <property type="gene ID" value="ENSMMDG00005022419.1"/>
</dbReference>
<keyword evidence="2" id="KW-0812">Transmembrane</keyword>
<dbReference type="InParanoid" id="A0A668AMU4"/>
<evidence type="ECO:0000313" key="3">
    <source>
        <dbReference type="Ensembl" id="ENSMMDP00005049339.1"/>
    </source>
</evidence>
<sequence>DSVCPNEDIIVWCCLLSLHVLRLCFPGFITLLVLVLIGIAVLVLSAKTMRKGSYRTNEKGNDEESNAALQAED</sequence>
<protein>
    <submittedName>
        <fullName evidence="3">Uncharacterized protein</fullName>
    </submittedName>
</protein>
<reference evidence="3" key="1">
    <citation type="submission" date="2019-06" db="EMBL/GenBank/DDBJ databases">
        <authorList>
            <consortium name="Wellcome Sanger Institute Data Sharing"/>
        </authorList>
    </citation>
    <scope>NUCLEOTIDE SEQUENCE [LARGE SCALE GENOMIC DNA]</scope>
</reference>